<dbReference type="EMBL" id="KZ505753">
    <property type="protein sequence ID" value="PKU45554.1"/>
    <property type="molecule type" value="Genomic_DNA"/>
</dbReference>
<reference evidence="2" key="1">
    <citation type="submission" date="2017-11" db="EMBL/GenBank/DDBJ databases">
        <authorList>
            <person name="Lima N.C."/>
            <person name="Parody-Merino A.M."/>
            <person name="Battley P.F."/>
            <person name="Fidler A.E."/>
            <person name="Prosdocimi F."/>
        </authorList>
    </citation>
    <scope>NUCLEOTIDE SEQUENCE [LARGE SCALE GENOMIC DNA]</scope>
</reference>
<sequence length="73" mass="8030">MSSQFLLENAVGNSAKGFTKVKFHFEILFSPRQSTAPSGCAVRLNFKMKHARLEMTSRLSKNQVAPVRSGDSG</sequence>
<dbReference type="Proteomes" id="UP000233556">
    <property type="component" value="Unassembled WGS sequence"/>
</dbReference>
<accession>A0A2I0UHN1</accession>
<protein>
    <submittedName>
        <fullName evidence="1">Uncharacterized protein</fullName>
    </submittedName>
</protein>
<keyword evidence="2" id="KW-1185">Reference proteome</keyword>
<organism evidence="1 2">
    <name type="scientific">Limosa lapponica baueri</name>
    <dbReference type="NCBI Taxonomy" id="1758121"/>
    <lineage>
        <taxon>Eukaryota</taxon>
        <taxon>Metazoa</taxon>
        <taxon>Chordata</taxon>
        <taxon>Craniata</taxon>
        <taxon>Vertebrata</taxon>
        <taxon>Euteleostomi</taxon>
        <taxon>Archelosauria</taxon>
        <taxon>Archosauria</taxon>
        <taxon>Dinosauria</taxon>
        <taxon>Saurischia</taxon>
        <taxon>Theropoda</taxon>
        <taxon>Coelurosauria</taxon>
        <taxon>Aves</taxon>
        <taxon>Neognathae</taxon>
        <taxon>Neoaves</taxon>
        <taxon>Charadriiformes</taxon>
        <taxon>Scolopacidae</taxon>
        <taxon>Limosa</taxon>
    </lineage>
</organism>
<name>A0A2I0UHN1_LIMLA</name>
<evidence type="ECO:0000313" key="1">
    <source>
        <dbReference type="EMBL" id="PKU45554.1"/>
    </source>
</evidence>
<reference evidence="2" key="2">
    <citation type="submission" date="2017-12" db="EMBL/GenBank/DDBJ databases">
        <title>Genome sequence of the Bar-tailed Godwit (Limosa lapponica baueri).</title>
        <authorList>
            <person name="Lima N.C.B."/>
            <person name="Parody-Merino A.M."/>
            <person name="Battley P.F."/>
            <person name="Fidler A.E."/>
            <person name="Prosdocimi F."/>
        </authorList>
    </citation>
    <scope>NUCLEOTIDE SEQUENCE [LARGE SCALE GENOMIC DNA]</scope>
</reference>
<proteinExistence type="predicted"/>
<gene>
    <name evidence="1" type="ORF">llap_4128</name>
</gene>
<dbReference type="AlphaFoldDB" id="A0A2I0UHN1"/>
<evidence type="ECO:0000313" key="2">
    <source>
        <dbReference type="Proteomes" id="UP000233556"/>
    </source>
</evidence>